<evidence type="ECO:0000313" key="2">
    <source>
        <dbReference type="Proteomes" id="UP001234178"/>
    </source>
</evidence>
<gene>
    <name evidence="1" type="ORF">OUZ56_017003</name>
</gene>
<reference evidence="1 2" key="1">
    <citation type="journal article" date="2023" name="Nucleic Acids Res.">
        <title>The hologenome of Daphnia magna reveals possible DNA methylation and microbiome-mediated evolution of the host genome.</title>
        <authorList>
            <person name="Chaturvedi A."/>
            <person name="Li X."/>
            <person name="Dhandapani V."/>
            <person name="Marshall H."/>
            <person name="Kissane S."/>
            <person name="Cuenca-Cambronero M."/>
            <person name="Asole G."/>
            <person name="Calvet F."/>
            <person name="Ruiz-Romero M."/>
            <person name="Marangio P."/>
            <person name="Guigo R."/>
            <person name="Rago D."/>
            <person name="Mirbahai L."/>
            <person name="Eastwood N."/>
            <person name="Colbourne J.K."/>
            <person name="Zhou J."/>
            <person name="Mallon E."/>
            <person name="Orsini L."/>
        </authorList>
    </citation>
    <scope>NUCLEOTIDE SEQUENCE [LARGE SCALE GENOMIC DNA]</scope>
    <source>
        <strain evidence="1">LRV0_1</strain>
    </source>
</reference>
<protein>
    <submittedName>
        <fullName evidence="1">Uncharacterized protein</fullName>
    </submittedName>
</protein>
<proteinExistence type="predicted"/>
<accession>A0ABR0ARW3</accession>
<comment type="caution">
    <text evidence="1">The sequence shown here is derived from an EMBL/GenBank/DDBJ whole genome shotgun (WGS) entry which is preliminary data.</text>
</comment>
<keyword evidence="2" id="KW-1185">Reference proteome</keyword>
<organism evidence="1 2">
    <name type="scientific">Daphnia magna</name>
    <dbReference type="NCBI Taxonomy" id="35525"/>
    <lineage>
        <taxon>Eukaryota</taxon>
        <taxon>Metazoa</taxon>
        <taxon>Ecdysozoa</taxon>
        <taxon>Arthropoda</taxon>
        <taxon>Crustacea</taxon>
        <taxon>Branchiopoda</taxon>
        <taxon>Diplostraca</taxon>
        <taxon>Cladocera</taxon>
        <taxon>Anomopoda</taxon>
        <taxon>Daphniidae</taxon>
        <taxon>Daphnia</taxon>
    </lineage>
</organism>
<dbReference type="Proteomes" id="UP001234178">
    <property type="component" value="Unassembled WGS sequence"/>
</dbReference>
<dbReference type="EMBL" id="JAOYFB010000038">
    <property type="protein sequence ID" value="KAK4027862.1"/>
    <property type="molecule type" value="Genomic_DNA"/>
</dbReference>
<name>A0ABR0ARW3_9CRUS</name>
<sequence length="59" mass="6870">MRTDAASGNRRIRFPSLMGKVTENCKANSIEQTFKVFLDLWEEPILRVIDKTQPNFMPK</sequence>
<evidence type="ECO:0000313" key="1">
    <source>
        <dbReference type="EMBL" id="KAK4027862.1"/>
    </source>
</evidence>